<protein>
    <submittedName>
        <fullName evidence="6">Uncharacterized protein</fullName>
    </submittedName>
</protein>
<evidence type="ECO:0000313" key="7">
    <source>
        <dbReference type="Proteomes" id="UP001310890"/>
    </source>
</evidence>
<dbReference type="PANTHER" id="PTHR47171:SF2">
    <property type="entry name" value="TRANSCRIPTION FACTOR, PUTATIVE-RELATED"/>
    <property type="match status" value="1"/>
</dbReference>
<evidence type="ECO:0000256" key="3">
    <source>
        <dbReference type="ARBA" id="ARBA00023125"/>
    </source>
</evidence>
<sequence>MPVLGPKEKEQRHSPPDSLLLLQSIFTAASLVVSSHSVAEFALPADFYHRARALFWVGHETNPLTVRWSGVRDALIATSRGRPRAIQLVDCHVRRPNADDFPDSAANGQLFISYVDICCALGDVVESFARDTITEDKKVAIENILYRWTRSLRGWLQLGHWNDTRASWELNPHDFRARQIHPIYFVTLTIRSKTPGTHRAISPTAILAASYVAGIYEDLLARDLVWLLSPTFTTFCFMAGLILLPLRKDAILWQSAQADLIIIQRSLEILSQRWKSVIGATKALQKAMESPSTATARLAPLVPLSTEHRPLLHGFPVELCRMWIPCQEHVIRRQQFDEYPGPAEGMTAQTGVTMMQSTEANMPIFPAGFFEPLGGDLLPGFDDGSLDCGKYFWSDWNLGA</sequence>
<keyword evidence="3" id="KW-0238">DNA-binding</keyword>
<evidence type="ECO:0000256" key="4">
    <source>
        <dbReference type="ARBA" id="ARBA00023163"/>
    </source>
</evidence>
<gene>
    <name evidence="6" type="ORF">LTR62_002986</name>
</gene>
<keyword evidence="5" id="KW-1133">Transmembrane helix</keyword>
<dbReference type="CDD" id="cd12148">
    <property type="entry name" value="fungal_TF_MHR"/>
    <property type="match status" value="1"/>
</dbReference>
<feature type="transmembrane region" description="Helical" evidence="5">
    <location>
        <begin position="225"/>
        <end position="246"/>
    </location>
</feature>
<dbReference type="GO" id="GO:0003677">
    <property type="term" value="F:DNA binding"/>
    <property type="evidence" value="ECO:0007669"/>
    <property type="project" value="UniProtKB-KW"/>
</dbReference>
<dbReference type="InterPro" id="IPR052073">
    <property type="entry name" value="Amide_Lactam_Regulators"/>
</dbReference>
<dbReference type="AlphaFoldDB" id="A0AAN7YKW0"/>
<comment type="caution">
    <text evidence="6">The sequence shown here is derived from an EMBL/GenBank/DDBJ whole genome shotgun (WGS) entry which is preliminary data.</text>
</comment>
<evidence type="ECO:0000256" key="1">
    <source>
        <dbReference type="ARBA" id="ARBA00022833"/>
    </source>
</evidence>
<keyword evidence="2" id="KW-0805">Transcription regulation</keyword>
<keyword evidence="1" id="KW-0862">Zinc</keyword>
<evidence type="ECO:0000256" key="5">
    <source>
        <dbReference type="SAM" id="Phobius"/>
    </source>
</evidence>
<evidence type="ECO:0000256" key="2">
    <source>
        <dbReference type="ARBA" id="ARBA00023015"/>
    </source>
</evidence>
<accession>A0AAN7YKW0</accession>
<dbReference type="EMBL" id="JAVRRL010000002">
    <property type="protein sequence ID" value="KAK5118471.1"/>
    <property type="molecule type" value="Genomic_DNA"/>
</dbReference>
<dbReference type="Proteomes" id="UP001310890">
    <property type="component" value="Unassembled WGS sequence"/>
</dbReference>
<name>A0AAN7YKW0_9PEZI</name>
<keyword evidence="5" id="KW-0472">Membrane</keyword>
<proteinExistence type="predicted"/>
<reference evidence="6" key="1">
    <citation type="submission" date="2023-08" db="EMBL/GenBank/DDBJ databases">
        <title>Black Yeasts Isolated from many extreme environments.</title>
        <authorList>
            <person name="Coleine C."/>
            <person name="Stajich J.E."/>
            <person name="Selbmann L."/>
        </authorList>
    </citation>
    <scope>NUCLEOTIDE SEQUENCE</scope>
    <source>
        <strain evidence="6">CCFEE 5401</strain>
    </source>
</reference>
<organism evidence="6 7">
    <name type="scientific">Meristemomyces frigidus</name>
    <dbReference type="NCBI Taxonomy" id="1508187"/>
    <lineage>
        <taxon>Eukaryota</taxon>
        <taxon>Fungi</taxon>
        <taxon>Dikarya</taxon>
        <taxon>Ascomycota</taxon>
        <taxon>Pezizomycotina</taxon>
        <taxon>Dothideomycetes</taxon>
        <taxon>Dothideomycetidae</taxon>
        <taxon>Mycosphaerellales</taxon>
        <taxon>Teratosphaeriaceae</taxon>
        <taxon>Meristemomyces</taxon>
    </lineage>
</organism>
<keyword evidence="5" id="KW-0812">Transmembrane</keyword>
<dbReference type="PANTHER" id="PTHR47171">
    <property type="entry name" value="FARA-RELATED"/>
    <property type="match status" value="1"/>
</dbReference>
<keyword evidence="4" id="KW-0804">Transcription</keyword>
<evidence type="ECO:0000313" key="6">
    <source>
        <dbReference type="EMBL" id="KAK5118471.1"/>
    </source>
</evidence>